<evidence type="ECO:0008006" key="10">
    <source>
        <dbReference type="Google" id="ProtNLM"/>
    </source>
</evidence>
<name>A0A8J2RV62_9CRUS</name>
<evidence type="ECO:0000256" key="2">
    <source>
        <dbReference type="ARBA" id="ARBA00022761"/>
    </source>
</evidence>
<comment type="caution">
    <text evidence="8">The sequence shown here is derived from an EMBL/GenBank/DDBJ whole genome shotgun (WGS) entry which is preliminary data.</text>
</comment>
<dbReference type="InterPro" id="IPR015816">
    <property type="entry name" value="Vitellinogen_b-sht_N"/>
</dbReference>
<dbReference type="PANTHER" id="PTHR23345:SF15">
    <property type="entry name" value="VITELLOGENIN 1-RELATED"/>
    <property type="match status" value="1"/>
</dbReference>
<dbReference type="Gene3D" id="1.25.10.20">
    <property type="entry name" value="Vitellinogen, superhelical"/>
    <property type="match status" value="1"/>
</dbReference>
<dbReference type="InterPro" id="IPR015819">
    <property type="entry name" value="Lipid_transp_b-sht_shell"/>
</dbReference>
<dbReference type="SUPFAM" id="SSF56968">
    <property type="entry name" value="Lipovitellin-phosvitin complex, beta-sheet shell regions"/>
    <property type="match status" value="2"/>
</dbReference>
<evidence type="ECO:0000259" key="7">
    <source>
        <dbReference type="PROSITE" id="PS51233"/>
    </source>
</evidence>
<dbReference type="FunFam" id="1.25.10.20:FF:000003">
    <property type="entry name" value="Vitellogenin C"/>
    <property type="match status" value="1"/>
</dbReference>
<evidence type="ECO:0000256" key="3">
    <source>
        <dbReference type="ARBA" id="ARBA00023157"/>
    </source>
</evidence>
<protein>
    <recommendedName>
        <fullName evidence="10">Vitellogenin-1</fullName>
    </recommendedName>
</protein>
<dbReference type="OrthoDB" id="160294at2759"/>
<dbReference type="Gene3D" id="2.30.230.10">
    <property type="entry name" value="Lipovitellin, beta-sheet shell regions, chain A"/>
    <property type="match status" value="1"/>
</dbReference>
<dbReference type="EMBL" id="CAKKLH010000190">
    <property type="protein sequence ID" value="CAH0105459.1"/>
    <property type="molecule type" value="Genomic_DNA"/>
</dbReference>
<accession>A0A8J2RV62</accession>
<evidence type="ECO:0000313" key="9">
    <source>
        <dbReference type="Proteomes" id="UP000789390"/>
    </source>
</evidence>
<keyword evidence="4" id="KW-0325">Glycoprotein</keyword>
<evidence type="ECO:0000256" key="5">
    <source>
        <dbReference type="PROSITE-ProRule" id="PRU00557"/>
    </source>
</evidence>
<evidence type="ECO:0000313" key="8">
    <source>
        <dbReference type="EMBL" id="CAH0105459.1"/>
    </source>
</evidence>
<dbReference type="Pfam" id="PF00094">
    <property type="entry name" value="VWD"/>
    <property type="match status" value="1"/>
</dbReference>
<dbReference type="GO" id="GO:0045735">
    <property type="term" value="F:nutrient reservoir activity"/>
    <property type="evidence" value="ECO:0007669"/>
    <property type="project" value="UniProtKB-KW"/>
</dbReference>
<dbReference type="PROSITE" id="PS51233">
    <property type="entry name" value="VWFD"/>
    <property type="match status" value="1"/>
</dbReference>
<dbReference type="GO" id="GO:0005319">
    <property type="term" value="F:lipid transporter activity"/>
    <property type="evidence" value="ECO:0007669"/>
    <property type="project" value="InterPro"/>
</dbReference>
<keyword evidence="2" id="KW-0758">Storage protein</keyword>
<evidence type="ECO:0000256" key="1">
    <source>
        <dbReference type="ARBA" id="ARBA00022729"/>
    </source>
</evidence>
<dbReference type="SMART" id="SM00216">
    <property type="entry name" value="VWD"/>
    <property type="match status" value="1"/>
</dbReference>
<keyword evidence="3" id="KW-1015">Disulfide bond</keyword>
<feature type="domain" description="VWFD" evidence="7">
    <location>
        <begin position="1399"/>
        <end position="1581"/>
    </location>
</feature>
<reference evidence="8" key="1">
    <citation type="submission" date="2021-11" db="EMBL/GenBank/DDBJ databases">
        <authorList>
            <person name="Schell T."/>
        </authorList>
    </citation>
    <scope>NUCLEOTIDE SEQUENCE</scope>
    <source>
        <strain evidence="8">M5</strain>
    </source>
</reference>
<dbReference type="InterPro" id="IPR001747">
    <property type="entry name" value="Vitellogenin_N"/>
</dbReference>
<dbReference type="InterPro" id="IPR011030">
    <property type="entry name" value="Lipovitellin_superhlx_dom"/>
</dbReference>
<dbReference type="PROSITE" id="PS51211">
    <property type="entry name" value="VITELLOGENIN"/>
    <property type="match status" value="1"/>
</dbReference>
<evidence type="ECO:0000256" key="4">
    <source>
        <dbReference type="ARBA" id="ARBA00023180"/>
    </source>
</evidence>
<proteinExistence type="predicted"/>
<organism evidence="8 9">
    <name type="scientific">Daphnia galeata</name>
    <dbReference type="NCBI Taxonomy" id="27404"/>
    <lineage>
        <taxon>Eukaryota</taxon>
        <taxon>Metazoa</taxon>
        <taxon>Ecdysozoa</taxon>
        <taxon>Arthropoda</taxon>
        <taxon>Crustacea</taxon>
        <taxon>Branchiopoda</taxon>
        <taxon>Diplostraca</taxon>
        <taxon>Cladocera</taxon>
        <taxon>Anomopoda</taxon>
        <taxon>Daphniidae</taxon>
        <taxon>Daphnia</taxon>
    </lineage>
</organism>
<keyword evidence="1" id="KW-0732">Signal</keyword>
<dbReference type="Pfam" id="PF01347">
    <property type="entry name" value="Vitellogenin_N"/>
    <property type="match status" value="1"/>
</dbReference>
<dbReference type="Proteomes" id="UP000789390">
    <property type="component" value="Unassembled WGS sequence"/>
</dbReference>
<feature type="domain" description="Vitellogenin" evidence="6">
    <location>
        <begin position="18"/>
        <end position="731"/>
    </location>
</feature>
<dbReference type="SUPFAM" id="SSF48431">
    <property type="entry name" value="Lipovitellin-phosvitin complex, superhelical domain"/>
    <property type="match status" value="1"/>
</dbReference>
<keyword evidence="9" id="KW-1185">Reference proteome</keyword>
<gene>
    <name evidence="8" type="ORF">DGAL_LOCUS8482</name>
</gene>
<dbReference type="PANTHER" id="PTHR23345">
    <property type="entry name" value="VITELLOGENIN-RELATED"/>
    <property type="match status" value="1"/>
</dbReference>
<comment type="caution">
    <text evidence="5">Lacks conserved residue(s) required for the propagation of feature annotation.</text>
</comment>
<dbReference type="InterPro" id="IPR050733">
    <property type="entry name" value="Vitellogenin/Apolipophorin"/>
</dbReference>
<dbReference type="InterPro" id="IPR001846">
    <property type="entry name" value="VWF_type-D"/>
</dbReference>
<evidence type="ECO:0000259" key="6">
    <source>
        <dbReference type="PROSITE" id="PS51211"/>
    </source>
</evidence>
<dbReference type="SMART" id="SM00638">
    <property type="entry name" value="LPD_N"/>
    <property type="match status" value="1"/>
</dbReference>
<sequence length="1794" mass="200891">MALVHQLVLLRLQDIKRWEPGTQYVYKYVGRSTAGIHKLKQQNAVVELESIVTVQSVDDYTLAVQLTYTTVKRNGYFLGNPLDRTQDIEGESDDIPDLDVLYAPFTIYHKQGSISGIKTGAGEPLWIVNIKKSIASQLQLDVTGVRNEGAAFNYKAATKDGEKATLTVLEDSVTGDCTTSIEISRLPYTQVFTSAGFKLDSFDDVCGSKPVYQILKTKDFNSCKSNPAWHTTTSNVYNCDLDKANCGDFLKRTSVTKYVACGESLSKLTIVYAGGYSDLMAQPFATKTDELVNAVITKWTLEKKESIGSRLAAPAYPKEHKSLNYVFGDFNQLSQDGVAVQPNLHGAYAKSPAPIEALHGSVMDSLQTVASDLKENSDSDQDNLDRLAVIGRVLPMFSLDELRYLWEDVKNEDAVTVNLFIDCAVQAGSNPTVMLIKELIETEQITGEQATWAVAALGYHVKTPTQELLKEFVNLLKSGPVQSSKSLLQTALMTVADLLNSACSSRLSAAKKYPVSVMGDFCDSKSKIISNEFLPLLAKALESSTEVFDRIVVLTAMGSLGVEEVVPVLLPVIRGNDKFDDTAERIRAILSLQRVVFTVPEKIHPILASLAGNVGERPEVRMASLGLLLMSNAPQSLWQKFAASSWFEPSRQVGSFIHTLIHSLSKAPSTTPLLADLVQKANVAWPLVKIVPFGQPFSYGDIRSSRLDEGITVMMRTISLRDPDQSFSAYFSNAYYYELGPLNREPLTVTAWNFNMHDIWMNIISKIYGTATPKFGVMWAQGEKLGDKKESTLQELWDALYATARPADKTAGLMHIDLLGGSVNRFINFADLEKSIPKFMAANMNQTKESEISVTKYRLLGDYNARFATELGLPMRYLFNLATVLSMQGSIKSDGKGGIDTDINSLWTWKVLGEIRVDIPFSGSYIATGVDVLIDSHIPRGVNFAFPAEKWIINFVPPSKVTDLLYYCVKPYTVSRSFIKPTLENQELYVISVTDKPINRNFNLGGQFLGINVKLIEKSESANSDKESWRQWISKWDINSWSNLGMLPNELNSRKYMIRYDPYDTTAKSISTSMFYQYAAKSSTNNLIYESGSSKARYPTEPEVISDSPIRGDFRPMVVNLFKDIENGNARVMEATMTAEHKDGTIDYFFSKLGISMNTRYTKDCTDWQMEHSTTSSNGYKKVNSKICYKAIREWNNPPIYGFSKDVLEMTEEDDIGFGPECEQKVKFTAKLNRDESAAQAAINSPSGQECLKDLASGLEGSPACTAARKLDHIYNNYEMKSVAENMSDSWLEWARSFAFGLNSLLESFIVEHKHTQTNTPGQASWTIKRNPHTGDSDMTWVRPHETVVAENVRWDALKEWKRFSPLSFAFAQVYYPLNAGSNFIQDSLELFSGGVSESKCYVGSDSVHTFDGASYNYAIDENSHVLLTDCSRRSQIAILARKGNYGQKLITVYLGKDTIEMDPTSYVSVNGAKTDFTKMETRSFIEIRTPGSKYIKMVILPMTEGGLIFDIRSIQFWMKIKGDYVELSAPIHMRGKACGLCGDFNQEITGEFKSADRCALPSGELMAASFKLKSGDNYSESYEKKSCLSADQQFNTYIPDYDLKATGYSVKGKCQDYDSPESGRKNYCPLQKRLQRFTFETLIEIGKQPAGSIDERTLESPSSLEIPDSKWETEVIYCKTRKLIRACHFKSVGERVNLVEHAEKVKLECQHSYESWTYGNCLWKFLPNFLKFLSRLKMALPVYSANHSDDDDCSDELFSELDLSEELFDNMQYSDVNFNIDGRELNRSPVFAY</sequence>